<dbReference type="GO" id="GO:0005886">
    <property type="term" value="C:plasma membrane"/>
    <property type="evidence" value="ECO:0007669"/>
    <property type="project" value="UniProtKB-SubCell"/>
</dbReference>
<dbReference type="GO" id="GO:0005436">
    <property type="term" value="F:sodium:phosphate symporter activity"/>
    <property type="evidence" value="ECO:0007669"/>
    <property type="project" value="InterPro"/>
</dbReference>
<keyword evidence="3 6" id="KW-0812">Transmembrane</keyword>
<evidence type="ECO:0000313" key="7">
    <source>
        <dbReference type="EMBL" id="PWJ42089.1"/>
    </source>
</evidence>
<evidence type="ECO:0000256" key="3">
    <source>
        <dbReference type="ARBA" id="ARBA00022692"/>
    </source>
</evidence>
<reference evidence="7 8" key="1">
    <citation type="submission" date="2018-03" db="EMBL/GenBank/DDBJ databases">
        <title>Genomic Encyclopedia of Archaeal and Bacterial Type Strains, Phase II (KMG-II): from individual species to whole genera.</title>
        <authorList>
            <person name="Goeker M."/>
        </authorList>
    </citation>
    <scope>NUCLEOTIDE SEQUENCE [LARGE SCALE GENOMIC DNA]</scope>
    <source>
        <strain evidence="7 8">DSM 28229</strain>
    </source>
</reference>
<comment type="caution">
    <text evidence="7">The sequence shown here is derived from an EMBL/GenBank/DDBJ whole genome shotgun (WGS) entry which is preliminary data.</text>
</comment>
<dbReference type="Proteomes" id="UP000245535">
    <property type="component" value="Unassembled WGS sequence"/>
</dbReference>
<evidence type="ECO:0000256" key="1">
    <source>
        <dbReference type="ARBA" id="ARBA00004651"/>
    </source>
</evidence>
<dbReference type="GO" id="GO:0044341">
    <property type="term" value="P:sodium-dependent phosphate transport"/>
    <property type="evidence" value="ECO:0007669"/>
    <property type="project" value="InterPro"/>
</dbReference>
<name>A0A315ZA96_SEDFL</name>
<keyword evidence="4 6" id="KW-1133">Transmembrane helix</keyword>
<dbReference type="Pfam" id="PF02690">
    <property type="entry name" value="Na_Pi_cotrans"/>
    <property type="match status" value="2"/>
</dbReference>
<dbReference type="PANTHER" id="PTHR10010">
    <property type="entry name" value="SOLUTE CARRIER FAMILY 34 SODIUM PHOSPHATE , MEMBER 2-RELATED"/>
    <property type="match status" value="1"/>
</dbReference>
<dbReference type="EMBL" id="QGDO01000003">
    <property type="protein sequence ID" value="PWJ42089.1"/>
    <property type="molecule type" value="Genomic_DNA"/>
</dbReference>
<feature type="transmembrane region" description="Helical" evidence="6">
    <location>
        <begin position="349"/>
        <end position="369"/>
    </location>
</feature>
<keyword evidence="2" id="KW-1003">Cell membrane</keyword>
<dbReference type="RefSeq" id="WP_109618722.1">
    <property type="nucleotide sequence ID" value="NZ_QGDO01000003.1"/>
</dbReference>
<accession>A0A315ZA96</accession>
<feature type="transmembrane region" description="Helical" evidence="6">
    <location>
        <begin position="59"/>
        <end position="86"/>
    </location>
</feature>
<evidence type="ECO:0000256" key="2">
    <source>
        <dbReference type="ARBA" id="ARBA00022475"/>
    </source>
</evidence>
<feature type="transmembrane region" description="Helical" evidence="6">
    <location>
        <begin position="139"/>
        <end position="167"/>
    </location>
</feature>
<keyword evidence="8" id="KW-1185">Reference proteome</keyword>
<feature type="transmembrane region" description="Helical" evidence="6">
    <location>
        <begin position="98"/>
        <end position="119"/>
    </location>
</feature>
<feature type="transmembrane region" description="Helical" evidence="6">
    <location>
        <begin position="199"/>
        <end position="217"/>
    </location>
</feature>
<feature type="transmembrane region" description="Helical" evidence="6">
    <location>
        <begin position="282"/>
        <end position="299"/>
    </location>
</feature>
<evidence type="ECO:0000313" key="8">
    <source>
        <dbReference type="Proteomes" id="UP000245535"/>
    </source>
</evidence>
<sequence>MSDSNELTNKIQKILVQAFKLVAVMFVFLVALNLMSSGFKLLGKDIATEMITLTSNPFVGLFIGLLATALVQSSSTTTSMIVAIVASGSLSLQNAVPMIMGANIGTSVTSTIVALGHLSDKSAFNKAIGAATVHDFFNLIVVLILFPLEVYFGVLSSVGAFASSIFYNEQTENTKMFSIMGVTVKPVVKYLSVMMSKNAYMIITVSTMTLFISLHQMTSLLKKQLVGKAQESIDSTLFGSPIKSLFWGTVITAGVQSSSVTTSLAVPLVAADKISLKKAFPFLMGANIGTTVTAMIAALSQNEAALAVAFCHLGFNLFGVLILFPFPKVRNIPIWCAETLGRASMKNRAIGLSYTLVVFFLLPFSLIYATTDLDSKKEKQDRKTQIVSPVAKR</sequence>
<keyword evidence="5 6" id="KW-0472">Membrane</keyword>
<comment type="subcellular location">
    <subcellularLocation>
        <location evidence="1">Cell membrane</location>
        <topology evidence="1">Multi-pass membrane protein</topology>
    </subcellularLocation>
</comment>
<proteinExistence type="predicted"/>
<dbReference type="AlphaFoldDB" id="A0A315ZA96"/>
<gene>
    <name evidence="7" type="ORF">BC781_103339</name>
</gene>
<organism evidence="7 8">
    <name type="scientific">Sediminitomix flava</name>
    <dbReference type="NCBI Taxonomy" id="379075"/>
    <lineage>
        <taxon>Bacteria</taxon>
        <taxon>Pseudomonadati</taxon>
        <taxon>Bacteroidota</taxon>
        <taxon>Cytophagia</taxon>
        <taxon>Cytophagales</taxon>
        <taxon>Flammeovirgaceae</taxon>
        <taxon>Sediminitomix</taxon>
    </lineage>
</organism>
<dbReference type="NCBIfam" id="NF037997">
    <property type="entry name" value="Na_Pi_symport"/>
    <property type="match status" value="2"/>
</dbReference>
<evidence type="ECO:0000256" key="4">
    <source>
        <dbReference type="ARBA" id="ARBA00022989"/>
    </source>
</evidence>
<protein>
    <submittedName>
        <fullName evidence="7">Sodium-dependent phosphate cotransporter</fullName>
    </submittedName>
</protein>
<evidence type="ECO:0000256" key="6">
    <source>
        <dbReference type="SAM" id="Phobius"/>
    </source>
</evidence>
<dbReference type="InterPro" id="IPR003841">
    <property type="entry name" value="Na/Pi_transpt"/>
</dbReference>
<feature type="transmembrane region" description="Helical" evidence="6">
    <location>
        <begin position="21"/>
        <end position="39"/>
    </location>
</feature>
<dbReference type="OrthoDB" id="9763003at2"/>
<dbReference type="PANTHER" id="PTHR10010:SF46">
    <property type="entry name" value="SODIUM-DEPENDENT PHOSPHATE TRANSPORT PROTEIN 2B"/>
    <property type="match status" value="1"/>
</dbReference>
<feature type="transmembrane region" description="Helical" evidence="6">
    <location>
        <begin position="305"/>
        <end position="324"/>
    </location>
</feature>
<evidence type="ECO:0000256" key="5">
    <source>
        <dbReference type="ARBA" id="ARBA00023136"/>
    </source>
</evidence>